<sequence length="630" mass="70616">MSTSGHRAPEDDGDAPDIPSSIIPRADRGTRAEAYESLCMSLSPKSAEAYGALVDLLIQDEPDDEQGAFNTTQDGAVIWNSREKRILYHILDKKGNNGIPEISQAIGSKSELEIQEYLKLLHSGLRHQHFNQSHARAIILSEIPAAAEISKACSSALDEYAEFLCLKEQLAEDVIGKQKHKNLWIIDRETAEHVEEPFKHLDGQVGIVSSAERTSGLLNLPKWILLSDASFEDESPSMTAEACGEFHDIALKITRDLVQSAIEFARMRCRGKRTGRRPAKVVRSSDVRKAARLLNMKRNSSDFWIGLARRCCLDVADIRHKKGWKTIRLNYDEVEGVLSGKTQLPNEPYERPSSEIISRRISEASIASESSFDPQDDEDDLEVAHAEALDQKISHAQELHCWTLIGKPPPASFSAQVQDIKLPPRPKGKRKTMEELVDWRDRTPYHSEWEEYGYETRELHKKLRRNHRKRRRIEPPTAGYPNNFSSRDNISGSTGADILSANKNGTTLFGAGDADAMSEPTWFGTKSAQKPEKGDENAVSPKQEYEMEVDFESDHHETLDHNYPYQKYLTPPGAKPADDGISSGSESLPSPDKRNLYSSDSEDDNDNDNDNPDERGVFSAPMTPFDSYAD</sequence>
<accession>A0A0F8VTW6</accession>
<feature type="compositionally biased region" description="Acidic residues" evidence="1">
    <location>
        <begin position="600"/>
        <end position="611"/>
    </location>
</feature>
<dbReference type="InterPro" id="IPR039601">
    <property type="entry name" value="Rrn5"/>
</dbReference>
<dbReference type="Proteomes" id="UP000034291">
    <property type="component" value="Unassembled WGS sequence"/>
</dbReference>
<dbReference type="PANTHER" id="PTHR28079:SF1">
    <property type="entry name" value="RNA POLYMERASE I-SPECIFIC TRANSCRIPTION INITIATION FACTOR RRN5"/>
    <property type="match status" value="1"/>
</dbReference>
<feature type="region of interest" description="Disordered" evidence="1">
    <location>
        <begin position="1"/>
        <end position="26"/>
    </location>
</feature>
<name>A0A0F8VTW6_9EURO</name>
<reference evidence="2 3" key="1">
    <citation type="submission" date="2015-02" db="EMBL/GenBank/DDBJ databases">
        <title>Draft Genome Sequences of Two Closely-Related Aflatoxigenic Aspergillus Species Obtained from the Cote d'Ivoire.</title>
        <authorList>
            <person name="Moore G.G."/>
            <person name="Beltz S.B."/>
            <person name="Mack B.M."/>
        </authorList>
    </citation>
    <scope>NUCLEOTIDE SEQUENCE [LARGE SCALE GENOMIC DNA]</scope>
    <source>
        <strain evidence="2 3">SRRC1468</strain>
    </source>
</reference>
<evidence type="ECO:0000313" key="3">
    <source>
        <dbReference type="Proteomes" id="UP000034291"/>
    </source>
</evidence>
<evidence type="ECO:0000313" key="2">
    <source>
        <dbReference type="EMBL" id="KKK26651.1"/>
    </source>
</evidence>
<keyword evidence="3" id="KW-1185">Reference proteome</keyword>
<dbReference type="STRING" id="308745.A0A0F8VTW6"/>
<comment type="caution">
    <text evidence="2">The sequence shown here is derived from an EMBL/GenBank/DDBJ whole genome shotgun (WGS) entry which is preliminary data.</text>
</comment>
<dbReference type="EMBL" id="JZBS01000294">
    <property type="protein sequence ID" value="KKK26651.1"/>
    <property type="molecule type" value="Genomic_DNA"/>
</dbReference>
<dbReference type="AlphaFoldDB" id="A0A0F8VTW6"/>
<evidence type="ECO:0008006" key="4">
    <source>
        <dbReference type="Google" id="ProtNLM"/>
    </source>
</evidence>
<gene>
    <name evidence="2" type="ORF">ARAM_002539</name>
</gene>
<dbReference type="GO" id="GO:0000500">
    <property type="term" value="C:RNA polymerase I upstream activating factor complex"/>
    <property type="evidence" value="ECO:0007669"/>
    <property type="project" value="InterPro"/>
</dbReference>
<dbReference type="PANTHER" id="PTHR28079">
    <property type="entry name" value="RNA POLYMERASE I-SPECIFIC TRANSCRIPTION INITIATION FACTOR RRN5"/>
    <property type="match status" value="1"/>
</dbReference>
<organism evidence="2 3">
    <name type="scientific">Aspergillus rambellii</name>
    <dbReference type="NCBI Taxonomy" id="308745"/>
    <lineage>
        <taxon>Eukaryota</taxon>
        <taxon>Fungi</taxon>
        <taxon>Dikarya</taxon>
        <taxon>Ascomycota</taxon>
        <taxon>Pezizomycotina</taxon>
        <taxon>Eurotiomycetes</taxon>
        <taxon>Eurotiomycetidae</taxon>
        <taxon>Eurotiales</taxon>
        <taxon>Aspergillaceae</taxon>
        <taxon>Aspergillus</taxon>
        <taxon>Aspergillus subgen. Nidulantes</taxon>
    </lineage>
</organism>
<dbReference type="GO" id="GO:0006361">
    <property type="term" value="P:transcription initiation at RNA polymerase I promoter"/>
    <property type="evidence" value="ECO:0007669"/>
    <property type="project" value="TreeGrafter"/>
</dbReference>
<proteinExistence type="predicted"/>
<dbReference type="GO" id="GO:0042790">
    <property type="term" value="P:nucleolar large rRNA transcription by RNA polymerase I"/>
    <property type="evidence" value="ECO:0007669"/>
    <property type="project" value="InterPro"/>
</dbReference>
<protein>
    <recommendedName>
        <fullName evidence="4">Myb-like domain-containing protein</fullName>
    </recommendedName>
</protein>
<feature type="region of interest" description="Disordered" evidence="1">
    <location>
        <begin position="520"/>
        <end position="630"/>
    </location>
</feature>
<dbReference type="GO" id="GO:0000182">
    <property type="term" value="F:rDNA binding"/>
    <property type="evidence" value="ECO:0007669"/>
    <property type="project" value="TreeGrafter"/>
</dbReference>
<feature type="region of interest" description="Disordered" evidence="1">
    <location>
        <begin position="465"/>
        <end position="488"/>
    </location>
</feature>
<dbReference type="GO" id="GO:0001181">
    <property type="term" value="F:RNA polymerase I general transcription initiation factor activity"/>
    <property type="evidence" value="ECO:0007669"/>
    <property type="project" value="TreeGrafter"/>
</dbReference>
<dbReference type="OrthoDB" id="2240312at2759"/>
<evidence type="ECO:0000256" key="1">
    <source>
        <dbReference type="SAM" id="MobiDB-lite"/>
    </source>
</evidence>